<gene>
    <name evidence="1" type="ordered locus">DP1059</name>
</gene>
<evidence type="ECO:0000313" key="1">
    <source>
        <dbReference type="EMBL" id="CAG35788.1"/>
    </source>
</evidence>
<keyword evidence="2" id="KW-1185">Reference proteome</keyword>
<organism evidence="1 2">
    <name type="scientific">Desulfotalea psychrophila (strain LSv54 / DSM 12343)</name>
    <dbReference type="NCBI Taxonomy" id="177439"/>
    <lineage>
        <taxon>Bacteria</taxon>
        <taxon>Pseudomonadati</taxon>
        <taxon>Thermodesulfobacteriota</taxon>
        <taxon>Desulfobulbia</taxon>
        <taxon>Desulfobulbales</taxon>
        <taxon>Desulfocapsaceae</taxon>
        <taxon>Desulfotalea</taxon>
    </lineage>
</organism>
<protein>
    <submittedName>
        <fullName evidence="1">Uncharacterized protein</fullName>
    </submittedName>
</protein>
<dbReference type="KEGG" id="dps:DP1059"/>
<proteinExistence type="predicted"/>
<sequence length="165" mass="18618">MVAAMGGVMQAITLKIVQELIESFYELNAGRALLRDFLPILDHEGFFMELAGTDIRFLGIAGLADHQMGKLIFFDQKFILLDIEVKLDGDTALAQTNAEWHASTWSSPDPYSHRIKVALLHTWHVGRAKDDSRPILLGHVCEEFHYLPGFAPKEQAKEFHLTQES</sequence>
<accession>Q6APD6</accession>
<dbReference type="HOGENOM" id="CLU_1693304_0_0_7"/>
<name>Q6APD6_DESPS</name>
<dbReference type="Proteomes" id="UP000000602">
    <property type="component" value="Chromosome"/>
</dbReference>
<dbReference type="EMBL" id="CR522870">
    <property type="protein sequence ID" value="CAG35788.1"/>
    <property type="molecule type" value="Genomic_DNA"/>
</dbReference>
<dbReference type="AlphaFoldDB" id="Q6APD6"/>
<reference evidence="2" key="1">
    <citation type="journal article" date="2004" name="Environ. Microbiol.">
        <title>The genome of Desulfotalea psychrophila, a sulfate-reducing bacterium from permanently cold Arctic sediments.</title>
        <authorList>
            <person name="Rabus R."/>
            <person name="Ruepp A."/>
            <person name="Frickey T."/>
            <person name="Rattei T."/>
            <person name="Fartmann B."/>
            <person name="Stark M."/>
            <person name="Bauer M."/>
            <person name="Zibat A."/>
            <person name="Lombardot T."/>
            <person name="Becker I."/>
            <person name="Amann J."/>
            <person name="Gellner K."/>
            <person name="Teeling H."/>
            <person name="Leuschner W.D."/>
            <person name="Gloeckner F.-O."/>
            <person name="Lupas A.N."/>
            <person name="Amann R."/>
            <person name="Klenk H.-P."/>
        </authorList>
    </citation>
    <scope>NUCLEOTIDE SEQUENCE [LARGE SCALE GENOMIC DNA]</scope>
    <source>
        <strain evidence="2">DSM 12343 / LSv54</strain>
    </source>
</reference>
<dbReference type="eggNOG" id="ENOG503470W">
    <property type="taxonomic scope" value="Bacteria"/>
</dbReference>
<evidence type="ECO:0000313" key="2">
    <source>
        <dbReference type="Proteomes" id="UP000000602"/>
    </source>
</evidence>